<accession>A0A8C2X9F2</accession>
<organism evidence="1 2">
    <name type="scientific">Cyclopterus lumpus</name>
    <name type="common">Lumpsucker</name>
    <dbReference type="NCBI Taxonomy" id="8103"/>
    <lineage>
        <taxon>Eukaryota</taxon>
        <taxon>Metazoa</taxon>
        <taxon>Chordata</taxon>
        <taxon>Craniata</taxon>
        <taxon>Vertebrata</taxon>
        <taxon>Euteleostomi</taxon>
        <taxon>Actinopterygii</taxon>
        <taxon>Neopterygii</taxon>
        <taxon>Teleostei</taxon>
        <taxon>Neoteleostei</taxon>
        <taxon>Acanthomorphata</taxon>
        <taxon>Eupercaria</taxon>
        <taxon>Perciformes</taxon>
        <taxon>Cottioidei</taxon>
        <taxon>Cottales</taxon>
        <taxon>Cyclopteridae</taxon>
        <taxon>Cyclopterus</taxon>
    </lineage>
</organism>
<evidence type="ECO:0000313" key="2">
    <source>
        <dbReference type="Proteomes" id="UP000694565"/>
    </source>
</evidence>
<proteinExistence type="predicted"/>
<protein>
    <submittedName>
        <fullName evidence="1">Uncharacterized protein</fullName>
    </submittedName>
</protein>
<sequence length="130" mass="14890">MLLSVSGSCSQFICISQRGHETEVHSQSEGMQLTEVQETRIQVVNFGHGLCNSTHHALSVLLHRLRSRAQVLPVGEVGLGLWVDHQHPEEHMRESNSIHFFINFSLFWPTHFPTPSYDWTGLYTHIWGRS</sequence>
<dbReference type="AlphaFoldDB" id="A0A8C2X9F2"/>
<reference evidence="1" key="2">
    <citation type="submission" date="2025-09" db="UniProtKB">
        <authorList>
            <consortium name="Ensembl"/>
        </authorList>
    </citation>
    <scope>IDENTIFICATION</scope>
</reference>
<name>A0A8C2X9F2_CYCLU</name>
<dbReference type="Proteomes" id="UP000694565">
    <property type="component" value="Unplaced"/>
</dbReference>
<reference evidence="1" key="1">
    <citation type="submission" date="2025-08" db="UniProtKB">
        <authorList>
            <consortium name="Ensembl"/>
        </authorList>
    </citation>
    <scope>IDENTIFICATION</scope>
</reference>
<evidence type="ECO:0000313" key="1">
    <source>
        <dbReference type="Ensembl" id="ENSCLMP00005014964.1"/>
    </source>
</evidence>
<dbReference type="GeneTree" id="ENSGT00940000177242"/>
<dbReference type="Ensembl" id="ENSCLMT00005015922.1">
    <property type="protein sequence ID" value="ENSCLMP00005014964.1"/>
    <property type="gene ID" value="ENSCLMG00005007831.1"/>
</dbReference>
<keyword evidence="2" id="KW-1185">Reference proteome</keyword>